<protein>
    <submittedName>
        <fullName evidence="2">Enoyl-CoA hydratase/isomerase family protein</fullName>
    </submittedName>
</protein>
<dbReference type="RefSeq" id="WP_339588353.1">
    <property type="nucleotide sequence ID" value="NZ_JBBHJZ010000003.1"/>
</dbReference>
<dbReference type="PANTHER" id="PTHR43802">
    <property type="entry name" value="ENOYL-COA HYDRATASE"/>
    <property type="match status" value="1"/>
</dbReference>
<evidence type="ECO:0000313" key="3">
    <source>
        <dbReference type="Proteomes" id="UP001361239"/>
    </source>
</evidence>
<proteinExistence type="inferred from homology"/>
<accession>A0ABU8RZC6</accession>
<dbReference type="EMBL" id="JBBHJZ010000003">
    <property type="protein sequence ID" value="MEJ5978433.1"/>
    <property type="molecule type" value="Genomic_DNA"/>
</dbReference>
<comment type="similarity">
    <text evidence="1">Belongs to the enoyl-CoA hydratase/isomerase family.</text>
</comment>
<name>A0ABU8RZC6_9SPHN</name>
<comment type="caution">
    <text evidence="2">The sequence shown here is derived from an EMBL/GenBank/DDBJ whole genome shotgun (WGS) entry which is preliminary data.</text>
</comment>
<evidence type="ECO:0000256" key="1">
    <source>
        <dbReference type="ARBA" id="ARBA00005254"/>
    </source>
</evidence>
<dbReference type="Pfam" id="PF00378">
    <property type="entry name" value="ECH_1"/>
    <property type="match status" value="1"/>
</dbReference>
<gene>
    <name evidence="2" type="ORF">WG901_17405</name>
</gene>
<dbReference type="CDD" id="cd06558">
    <property type="entry name" value="crotonase-like"/>
    <property type="match status" value="1"/>
</dbReference>
<dbReference type="InterPro" id="IPR001753">
    <property type="entry name" value="Enoyl-CoA_hydra/iso"/>
</dbReference>
<dbReference type="InterPro" id="IPR029045">
    <property type="entry name" value="ClpP/crotonase-like_dom_sf"/>
</dbReference>
<dbReference type="Gene3D" id="3.90.226.10">
    <property type="entry name" value="2-enoyl-CoA Hydratase, Chain A, domain 1"/>
    <property type="match status" value="1"/>
</dbReference>
<reference evidence="2 3" key="1">
    <citation type="submission" date="2024-03" db="EMBL/GenBank/DDBJ databases">
        <authorList>
            <person name="Jo J.-H."/>
        </authorList>
    </citation>
    <scope>NUCLEOTIDE SEQUENCE [LARGE SCALE GENOMIC DNA]</scope>
    <source>
        <strain evidence="2 3">PS1R-30</strain>
    </source>
</reference>
<dbReference type="SUPFAM" id="SSF52096">
    <property type="entry name" value="ClpP/crotonase"/>
    <property type="match status" value="1"/>
</dbReference>
<organism evidence="2 3">
    <name type="scientific">Novosphingobium anseongense</name>
    <dbReference type="NCBI Taxonomy" id="3133436"/>
    <lineage>
        <taxon>Bacteria</taxon>
        <taxon>Pseudomonadati</taxon>
        <taxon>Pseudomonadota</taxon>
        <taxon>Alphaproteobacteria</taxon>
        <taxon>Sphingomonadales</taxon>
        <taxon>Sphingomonadaceae</taxon>
        <taxon>Novosphingobium</taxon>
    </lineage>
</organism>
<dbReference type="Proteomes" id="UP001361239">
    <property type="component" value="Unassembled WGS sequence"/>
</dbReference>
<dbReference type="PANTHER" id="PTHR43802:SF1">
    <property type="entry name" value="IP11341P-RELATED"/>
    <property type="match status" value="1"/>
</dbReference>
<keyword evidence="3" id="KW-1185">Reference proteome</keyword>
<sequence length="249" mass="26720">MTETVTCTVEDRVCRLTLNRPDKLNALNLAVFKEIAAHLDGLDHEAVNCLILSGAGRSFCAGHDLDDLASGEESGAEAERFENGLVERLATLPFPVVAKVRGHCYTGGLELVLAADIIVAAETTKFADTHAKFDLVPIWGLSQRLPRRVGLAKAKEMMFSSRTYSGVEAAAMGLANSAVPDEELDGYVDALCADIARNSARSNREIKKLLVDTDGLNLAAGNAWELHHSPGHGPEFQAMIAARRPQKGG</sequence>
<evidence type="ECO:0000313" key="2">
    <source>
        <dbReference type="EMBL" id="MEJ5978433.1"/>
    </source>
</evidence>